<feature type="region of interest" description="Disordered" evidence="1">
    <location>
        <begin position="42"/>
        <end position="73"/>
    </location>
</feature>
<dbReference type="Proteomes" id="UP001642540">
    <property type="component" value="Unassembled WGS sequence"/>
</dbReference>
<dbReference type="EMBL" id="CAXLJM020000012">
    <property type="protein sequence ID" value="CAL8076968.1"/>
    <property type="molecule type" value="Genomic_DNA"/>
</dbReference>
<organism evidence="2 3">
    <name type="scientific">Orchesella dallaii</name>
    <dbReference type="NCBI Taxonomy" id="48710"/>
    <lineage>
        <taxon>Eukaryota</taxon>
        <taxon>Metazoa</taxon>
        <taxon>Ecdysozoa</taxon>
        <taxon>Arthropoda</taxon>
        <taxon>Hexapoda</taxon>
        <taxon>Collembola</taxon>
        <taxon>Entomobryomorpha</taxon>
        <taxon>Entomobryoidea</taxon>
        <taxon>Orchesellidae</taxon>
        <taxon>Orchesellinae</taxon>
        <taxon>Orchesella</taxon>
    </lineage>
</organism>
<keyword evidence="3" id="KW-1185">Reference proteome</keyword>
<name>A0ABP1PTK3_9HEXA</name>
<evidence type="ECO:0000313" key="3">
    <source>
        <dbReference type="Proteomes" id="UP001642540"/>
    </source>
</evidence>
<reference evidence="2 3" key="1">
    <citation type="submission" date="2024-08" db="EMBL/GenBank/DDBJ databases">
        <authorList>
            <person name="Cucini C."/>
            <person name="Frati F."/>
        </authorList>
    </citation>
    <scope>NUCLEOTIDE SEQUENCE [LARGE SCALE GENOMIC DNA]</scope>
</reference>
<protein>
    <recommendedName>
        <fullName evidence="4">C2H2-type domain-containing protein</fullName>
    </recommendedName>
</protein>
<accession>A0ABP1PTK3</accession>
<evidence type="ECO:0000313" key="2">
    <source>
        <dbReference type="EMBL" id="CAL8076968.1"/>
    </source>
</evidence>
<gene>
    <name evidence="2" type="ORF">ODALV1_LOCUS3652</name>
</gene>
<sequence length="119" mass="14065">MNNWKRIRIGSESDSSNSDEEIQEVRYKCRICKTTFTADKMEEHRQWHKNESRRESEAELATTTKEAMGRDISRRKRRSFKKFDTAVIRLDLMCIPIALNKQQRRMIILTGLGFGLLDI</sequence>
<feature type="region of interest" description="Disordered" evidence="1">
    <location>
        <begin position="1"/>
        <end position="21"/>
    </location>
</feature>
<feature type="compositionally biased region" description="Basic and acidic residues" evidence="1">
    <location>
        <begin position="42"/>
        <end position="57"/>
    </location>
</feature>
<comment type="caution">
    <text evidence="2">The sequence shown here is derived from an EMBL/GenBank/DDBJ whole genome shotgun (WGS) entry which is preliminary data.</text>
</comment>
<evidence type="ECO:0008006" key="4">
    <source>
        <dbReference type="Google" id="ProtNLM"/>
    </source>
</evidence>
<proteinExistence type="predicted"/>
<evidence type="ECO:0000256" key="1">
    <source>
        <dbReference type="SAM" id="MobiDB-lite"/>
    </source>
</evidence>